<proteinExistence type="predicted"/>
<evidence type="ECO:0000313" key="2">
    <source>
        <dbReference type="EMBL" id="PBK76271.1"/>
    </source>
</evidence>
<dbReference type="EMBL" id="KZ293416">
    <property type="protein sequence ID" value="PBK76271.1"/>
    <property type="molecule type" value="Genomic_DNA"/>
</dbReference>
<reference evidence="3" key="1">
    <citation type="journal article" date="2017" name="Nat. Ecol. Evol.">
        <title>Genome expansion and lineage-specific genetic innovations in the forest pathogenic fungi Armillaria.</title>
        <authorList>
            <person name="Sipos G."/>
            <person name="Prasanna A.N."/>
            <person name="Walter M.C."/>
            <person name="O'Connor E."/>
            <person name="Balint B."/>
            <person name="Krizsan K."/>
            <person name="Kiss B."/>
            <person name="Hess J."/>
            <person name="Varga T."/>
            <person name="Slot J."/>
            <person name="Riley R."/>
            <person name="Boka B."/>
            <person name="Rigling D."/>
            <person name="Barry K."/>
            <person name="Lee J."/>
            <person name="Mihaltcheva S."/>
            <person name="LaButti K."/>
            <person name="Lipzen A."/>
            <person name="Waldron R."/>
            <person name="Moloney N.M."/>
            <person name="Sperisen C."/>
            <person name="Kredics L."/>
            <person name="Vagvoelgyi C."/>
            <person name="Patrignani A."/>
            <person name="Fitzpatrick D."/>
            <person name="Nagy I."/>
            <person name="Doyle S."/>
            <person name="Anderson J.B."/>
            <person name="Grigoriev I.V."/>
            <person name="Gueldener U."/>
            <person name="Muensterkoetter M."/>
            <person name="Nagy L.G."/>
        </authorList>
    </citation>
    <scope>NUCLEOTIDE SEQUENCE [LARGE SCALE GENOMIC DNA]</scope>
    <source>
        <strain evidence="3">28-4</strain>
    </source>
</reference>
<sequence length="76" mass="8367">MRMAGSCEPDIPEKADTGVPKSLVNTIHKKAAIIGEIGWVGWRDIKQQTSRRVTRRRAEGSFSKEGSRLGGKLKGM</sequence>
<feature type="region of interest" description="Disordered" evidence="1">
    <location>
        <begin position="48"/>
        <end position="76"/>
    </location>
</feature>
<accession>A0A2H3BZJ9</accession>
<protein>
    <submittedName>
        <fullName evidence="2">Uncharacterized protein</fullName>
    </submittedName>
</protein>
<evidence type="ECO:0000256" key="1">
    <source>
        <dbReference type="SAM" id="MobiDB-lite"/>
    </source>
</evidence>
<dbReference type="AlphaFoldDB" id="A0A2H3BZJ9"/>
<dbReference type="Proteomes" id="UP000218334">
    <property type="component" value="Unassembled WGS sequence"/>
</dbReference>
<organism evidence="2 3">
    <name type="scientific">Armillaria solidipes</name>
    <dbReference type="NCBI Taxonomy" id="1076256"/>
    <lineage>
        <taxon>Eukaryota</taxon>
        <taxon>Fungi</taxon>
        <taxon>Dikarya</taxon>
        <taxon>Basidiomycota</taxon>
        <taxon>Agaricomycotina</taxon>
        <taxon>Agaricomycetes</taxon>
        <taxon>Agaricomycetidae</taxon>
        <taxon>Agaricales</taxon>
        <taxon>Marasmiineae</taxon>
        <taxon>Physalacriaceae</taxon>
        <taxon>Armillaria</taxon>
    </lineage>
</organism>
<evidence type="ECO:0000313" key="3">
    <source>
        <dbReference type="Proteomes" id="UP000218334"/>
    </source>
</evidence>
<gene>
    <name evidence="2" type="ORF">ARMSODRAFT_948061</name>
</gene>
<keyword evidence="3" id="KW-1185">Reference proteome</keyword>
<name>A0A2H3BZJ9_9AGAR</name>